<comment type="caution">
    <text evidence="2">The sequence shown here is derived from an EMBL/GenBank/DDBJ whole genome shotgun (WGS) entry which is preliminary data.</text>
</comment>
<evidence type="ECO:0000313" key="2">
    <source>
        <dbReference type="EMBL" id="MCE3215942.1"/>
    </source>
</evidence>
<dbReference type="Proteomes" id="UP000823775">
    <property type="component" value="Unassembled WGS sequence"/>
</dbReference>
<evidence type="ECO:0000256" key="1">
    <source>
        <dbReference type="SAM" id="MobiDB-lite"/>
    </source>
</evidence>
<evidence type="ECO:0000313" key="3">
    <source>
        <dbReference type="Proteomes" id="UP000823775"/>
    </source>
</evidence>
<proteinExistence type="predicted"/>
<organism evidence="2 3">
    <name type="scientific">Datura stramonium</name>
    <name type="common">Jimsonweed</name>
    <name type="synonym">Common thornapple</name>
    <dbReference type="NCBI Taxonomy" id="4076"/>
    <lineage>
        <taxon>Eukaryota</taxon>
        <taxon>Viridiplantae</taxon>
        <taxon>Streptophyta</taxon>
        <taxon>Embryophyta</taxon>
        <taxon>Tracheophyta</taxon>
        <taxon>Spermatophyta</taxon>
        <taxon>Magnoliopsida</taxon>
        <taxon>eudicotyledons</taxon>
        <taxon>Gunneridae</taxon>
        <taxon>Pentapetalae</taxon>
        <taxon>asterids</taxon>
        <taxon>lamiids</taxon>
        <taxon>Solanales</taxon>
        <taxon>Solanaceae</taxon>
        <taxon>Solanoideae</taxon>
        <taxon>Datureae</taxon>
        <taxon>Datura</taxon>
    </lineage>
</organism>
<feature type="region of interest" description="Disordered" evidence="1">
    <location>
        <begin position="127"/>
        <end position="157"/>
    </location>
</feature>
<gene>
    <name evidence="2" type="ORF">HAX54_004145</name>
</gene>
<keyword evidence="3" id="KW-1185">Reference proteome</keyword>
<accession>A0ABS8WSP1</accession>
<feature type="compositionally biased region" description="Basic and acidic residues" evidence="1">
    <location>
        <begin position="146"/>
        <end position="157"/>
    </location>
</feature>
<sequence length="157" mass="17703">MVDEPYVPSLELEFSIPNNPESGDVFNVKLQFLKLTLMELAPQTSTAETAVLQTTTTEIADSVGSDTLEEGFVQSADSSSESTIDSNYVESFDNPVVDDGFDVHEEIRTFWAERRAYKRRTRSERIPLNPKDVPLDEVESGLGFNETEHQDRNLIEK</sequence>
<dbReference type="EMBL" id="JACEIK010011885">
    <property type="protein sequence ID" value="MCE3215942.1"/>
    <property type="molecule type" value="Genomic_DNA"/>
</dbReference>
<name>A0ABS8WSP1_DATST</name>
<protein>
    <submittedName>
        <fullName evidence="2">Uncharacterized protein</fullName>
    </submittedName>
</protein>
<reference evidence="2 3" key="1">
    <citation type="journal article" date="2021" name="BMC Genomics">
        <title>Datura genome reveals duplications of psychoactive alkaloid biosynthetic genes and high mutation rate following tissue culture.</title>
        <authorList>
            <person name="Rajewski A."/>
            <person name="Carter-House D."/>
            <person name="Stajich J."/>
            <person name="Litt A."/>
        </authorList>
    </citation>
    <scope>NUCLEOTIDE SEQUENCE [LARGE SCALE GENOMIC DNA]</scope>
    <source>
        <strain evidence="2">AR-01</strain>
    </source>
</reference>
<feature type="non-terminal residue" evidence="2">
    <location>
        <position position="157"/>
    </location>
</feature>